<keyword evidence="2 6" id="KW-0963">Cytoplasm</keyword>
<proteinExistence type="inferred from homology"/>
<keyword evidence="4 6" id="KW-0378">Hydrolase</keyword>
<sequence>MTDTQADKPAAAPAPAPVDTMSFEDALRELEAIVETLEQGRGSLDDAIAAYERGAALKKHCQKKLEEARLKVEKIKLDESGQPSGTTDFDA</sequence>
<evidence type="ECO:0000256" key="2">
    <source>
        <dbReference type="ARBA" id="ARBA00022490"/>
    </source>
</evidence>
<dbReference type="Proteomes" id="UP000198615">
    <property type="component" value="Unassembled WGS sequence"/>
</dbReference>
<dbReference type="HAMAP" id="MF_00337">
    <property type="entry name" value="Exonuc_7_S"/>
    <property type="match status" value="1"/>
</dbReference>
<reference evidence="8 9" key="1">
    <citation type="submission" date="2016-10" db="EMBL/GenBank/DDBJ databases">
        <authorList>
            <person name="Varghese N."/>
            <person name="Submissions S."/>
        </authorList>
    </citation>
    <scope>NUCLEOTIDE SEQUENCE [LARGE SCALE GENOMIC DNA]</scope>
    <source>
        <strain evidence="8 9">DSM 18839</strain>
    </source>
</reference>
<dbReference type="GO" id="GO:0006308">
    <property type="term" value="P:DNA catabolic process"/>
    <property type="evidence" value="ECO:0007669"/>
    <property type="project" value="UniProtKB-UniRule"/>
</dbReference>
<dbReference type="NCBIfam" id="NF002139">
    <property type="entry name" value="PRK00977.1-3"/>
    <property type="match status" value="1"/>
</dbReference>
<comment type="function">
    <text evidence="6">Bidirectionally degrades single-stranded DNA into large acid-insoluble oligonucleotides, which are then degraded further into small acid-soluble oligonucleotides.</text>
</comment>
<dbReference type="Pfam" id="PF02609">
    <property type="entry name" value="Exonuc_VII_S"/>
    <property type="match status" value="1"/>
</dbReference>
<feature type="region of interest" description="Disordered" evidence="7">
    <location>
        <begin position="1"/>
        <end position="20"/>
    </location>
</feature>
<evidence type="ECO:0000313" key="9">
    <source>
        <dbReference type="Proteomes" id="UP000198615"/>
    </source>
</evidence>
<dbReference type="InterPro" id="IPR037004">
    <property type="entry name" value="Exonuc_VII_ssu_sf"/>
</dbReference>
<organism evidence="8 9">
    <name type="scientific">Thalassobaculum litoreum DSM 18839</name>
    <dbReference type="NCBI Taxonomy" id="1123362"/>
    <lineage>
        <taxon>Bacteria</taxon>
        <taxon>Pseudomonadati</taxon>
        <taxon>Pseudomonadota</taxon>
        <taxon>Alphaproteobacteria</taxon>
        <taxon>Rhodospirillales</taxon>
        <taxon>Thalassobaculaceae</taxon>
        <taxon>Thalassobaculum</taxon>
    </lineage>
</organism>
<name>A0A8G2BMU9_9PROT</name>
<evidence type="ECO:0000256" key="4">
    <source>
        <dbReference type="ARBA" id="ARBA00022801"/>
    </source>
</evidence>
<comment type="caution">
    <text evidence="8">The sequence shown here is derived from an EMBL/GenBank/DDBJ whole genome shotgun (WGS) entry which is preliminary data.</text>
</comment>
<evidence type="ECO:0000256" key="3">
    <source>
        <dbReference type="ARBA" id="ARBA00022722"/>
    </source>
</evidence>
<evidence type="ECO:0000256" key="1">
    <source>
        <dbReference type="ARBA" id="ARBA00009998"/>
    </source>
</evidence>
<dbReference type="GO" id="GO:0008855">
    <property type="term" value="F:exodeoxyribonuclease VII activity"/>
    <property type="evidence" value="ECO:0007669"/>
    <property type="project" value="UniProtKB-UniRule"/>
</dbReference>
<evidence type="ECO:0000256" key="5">
    <source>
        <dbReference type="ARBA" id="ARBA00022839"/>
    </source>
</evidence>
<comment type="subcellular location">
    <subcellularLocation>
        <location evidence="6">Cytoplasm</location>
    </subcellularLocation>
</comment>
<protein>
    <recommendedName>
        <fullName evidence="6">Exodeoxyribonuclease 7 small subunit</fullName>
        <ecNumber evidence="6">3.1.11.6</ecNumber>
    </recommendedName>
    <alternativeName>
        <fullName evidence="6">Exodeoxyribonuclease VII small subunit</fullName>
        <shortName evidence="6">Exonuclease VII small subunit</shortName>
    </alternativeName>
</protein>
<dbReference type="EC" id="3.1.11.6" evidence="6"/>
<dbReference type="Gene3D" id="1.10.287.1040">
    <property type="entry name" value="Exonuclease VII, small subunit"/>
    <property type="match status" value="1"/>
</dbReference>
<comment type="similarity">
    <text evidence="1 6">Belongs to the XseB family.</text>
</comment>
<dbReference type="SUPFAM" id="SSF116842">
    <property type="entry name" value="XseB-like"/>
    <property type="match status" value="1"/>
</dbReference>
<gene>
    <name evidence="6" type="primary">xseB</name>
    <name evidence="8" type="ORF">SAMN05660686_04417</name>
</gene>
<dbReference type="NCBIfam" id="TIGR01280">
    <property type="entry name" value="xseB"/>
    <property type="match status" value="1"/>
</dbReference>
<keyword evidence="9" id="KW-1185">Reference proteome</keyword>
<accession>A0A8G2BMU9</accession>
<keyword evidence="3 6" id="KW-0540">Nuclease</keyword>
<dbReference type="AlphaFoldDB" id="A0A8G2BMU9"/>
<dbReference type="GO" id="GO:0005829">
    <property type="term" value="C:cytosol"/>
    <property type="evidence" value="ECO:0007669"/>
    <property type="project" value="TreeGrafter"/>
</dbReference>
<evidence type="ECO:0000256" key="7">
    <source>
        <dbReference type="SAM" id="MobiDB-lite"/>
    </source>
</evidence>
<dbReference type="RefSeq" id="WP_281169140.1">
    <property type="nucleotide sequence ID" value="NZ_FNBW01000017.1"/>
</dbReference>
<evidence type="ECO:0000256" key="6">
    <source>
        <dbReference type="HAMAP-Rule" id="MF_00337"/>
    </source>
</evidence>
<dbReference type="NCBIfam" id="NF002140">
    <property type="entry name" value="PRK00977.1-4"/>
    <property type="match status" value="1"/>
</dbReference>
<dbReference type="PANTHER" id="PTHR34137">
    <property type="entry name" value="EXODEOXYRIBONUCLEASE 7 SMALL SUBUNIT"/>
    <property type="match status" value="1"/>
</dbReference>
<dbReference type="EMBL" id="FNBW01000017">
    <property type="protein sequence ID" value="SDG43857.1"/>
    <property type="molecule type" value="Genomic_DNA"/>
</dbReference>
<dbReference type="GO" id="GO:0009318">
    <property type="term" value="C:exodeoxyribonuclease VII complex"/>
    <property type="evidence" value="ECO:0007669"/>
    <property type="project" value="UniProtKB-UniRule"/>
</dbReference>
<dbReference type="InterPro" id="IPR003761">
    <property type="entry name" value="Exonuc_VII_S"/>
</dbReference>
<comment type="subunit">
    <text evidence="6">Heterooligomer composed of large and small subunits.</text>
</comment>
<evidence type="ECO:0000313" key="8">
    <source>
        <dbReference type="EMBL" id="SDG43857.1"/>
    </source>
</evidence>
<dbReference type="PANTHER" id="PTHR34137:SF1">
    <property type="entry name" value="EXODEOXYRIBONUCLEASE 7 SMALL SUBUNIT"/>
    <property type="match status" value="1"/>
</dbReference>
<keyword evidence="5 6" id="KW-0269">Exonuclease</keyword>
<comment type="catalytic activity">
    <reaction evidence="6">
        <text>Exonucleolytic cleavage in either 5'- to 3'- or 3'- to 5'-direction to yield nucleoside 5'-phosphates.</text>
        <dbReference type="EC" id="3.1.11.6"/>
    </reaction>
</comment>